<evidence type="ECO:0008006" key="3">
    <source>
        <dbReference type="Google" id="ProtNLM"/>
    </source>
</evidence>
<dbReference type="Gene3D" id="3.30.70.2340">
    <property type="entry name" value="Uncharacterised protein PF12112 family, DUF3579"/>
    <property type="match status" value="1"/>
</dbReference>
<dbReference type="OrthoDB" id="9814727at2"/>
<dbReference type="Proteomes" id="UP000245820">
    <property type="component" value="Chromosome"/>
</dbReference>
<proteinExistence type="predicted"/>
<name>A0A2S2DFG6_9BURK</name>
<dbReference type="EMBL" id="CP029343">
    <property type="protein sequence ID" value="AWL04100.1"/>
    <property type="molecule type" value="Genomic_DNA"/>
</dbReference>
<accession>A0A2S2DFG6</accession>
<dbReference type="Pfam" id="PF12112">
    <property type="entry name" value="DUF3579"/>
    <property type="match status" value="1"/>
</dbReference>
<organism evidence="1 2">
    <name type="scientific">Massilia oculi</name>
    <dbReference type="NCBI Taxonomy" id="945844"/>
    <lineage>
        <taxon>Bacteria</taxon>
        <taxon>Pseudomonadati</taxon>
        <taxon>Pseudomonadota</taxon>
        <taxon>Betaproteobacteria</taxon>
        <taxon>Burkholderiales</taxon>
        <taxon>Oxalobacteraceae</taxon>
        <taxon>Telluria group</taxon>
        <taxon>Massilia</taxon>
    </lineage>
</organism>
<evidence type="ECO:0000313" key="2">
    <source>
        <dbReference type="Proteomes" id="UP000245820"/>
    </source>
</evidence>
<dbReference type="KEGG" id="mtim:DIR46_06400"/>
<reference evidence="1 2" key="1">
    <citation type="submission" date="2018-05" db="EMBL/GenBank/DDBJ databases">
        <title>Complete genome sequence of Massilia oculi sp. nov. CCUG 43427T (=DSM 26321T), the type strain of M. oculi, and comparison with genome sequences of other Massilia strains.</title>
        <authorList>
            <person name="Zhu B."/>
        </authorList>
    </citation>
    <scope>NUCLEOTIDE SEQUENCE [LARGE SCALE GENOMIC DNA]</scope>
    <source>
        <strain evidence="1 2">CCUG 43427</strain>
    </source>
</reference>
<gene>
    <name evidence="1" type="ORF">DIR46_06400</name>
</gene>
<protein>
    <recommendedName>
        <fullName evidence="3">DUF3579 domain-containing protein</fullName>
    </recommendedName>
</protein>
<keyword evidence="2" id="KW-1185">Reference proteome</keyword>
<dbReference type="RefSeq" id="WP_109344489.1">
    <property type="nucleotide sequence ID" value="NZ_CP029343.1"/>
</dbReference>
<dbReference type="AlphaFoldDB" id="A0A2S2DFG6"/>
<sequence>MTDQAPSKDDELSGEFFILGITNKGKTFRPSDWAERLCGVMACYCPGSGGPNAHLKFSPYVYPTVVNGTKAVVVNRSLQKIEPMAYHFVCSFAKDNDMQVVDACFVPLPGEKKPGAA</sequence>
<evidence type="ECO:0000313" key="1">
    <source>
        <dbReference type="EMBL" id="AWL04100.1"/>
    </source>
</evidence>
<dbReference type="InterPro" id="IPR021969">
    <property type="entry name" value="DUF3579"/>
</dbReference>